<evidence type="ECO:0000313" key="4">
    <source>
        <dbReference type="Proteomes" id="UP000470404"/>
    </source>
</evidence>
<dbReference type="GO" id="GO:0016740">
    <property type="term" value="F:transferase activity"/>
    <property type="evidence" value="ECO:0007669"/>
    <property type="project" value="UniProtKB-KW"/>
</dbReference>
<protein>
    <submittedName>
        <fullName evidence="2">GrpB domain, predicted nucleotidyltransferase, UPF0157 family</fullName>
    </submittedName>
    <submittedName>
        <fullName evidence="1">GrpB family protein</fullName>
    </submittedName>
</protein>
<proteinExistence type="predicted"/>
<dbReference type="EMBL" id="FOWC01000005">
    <property type="protein sequence ID" value="SFP45201.1"/>
    <property type="molecule type" value="Genomic_DNA"/>
</dbReference>
<reference evidence="1 4" key="2">
    <citation type="submission" date="2020-01" db="EMBL/GenBank/DDBJ databases">
        <title>Insect and environment-associated Actinomycetes.</title>
        <authorList>
            <person name="Currrie C."/>
            <person name="Chevrette M."/>
            <person name="Carlson C."/>
            <person name="Stubbendieck R."/>
            <person name="Wendt-Pienkowski E."/>
        </authorList>
    </citation>
    <scope>NUCLEOTIDE SEQUENCE [LARGE SCALE GENOMIC DNA]</scope>
    <source>
        <strain evidence="1 4">SID8386</strain>
    </source>
</reference>
<dbReference type="STRING" id="112413.SAMN05421854_105308"/>
<dbReference type="OrthoDB" id="9799092at2"/>
<dbReference type="InterPro" id="IPR043519">
    <property type="entry name" value="NT_sf"/>
</dbReference>
<dbReference type="Pfam" id="PF04229">
    <property type="entry name" value="GrpB"/>
    <property type="match status" value="1"/>
</dbReference>
<dbReference type="AlphaFoldDB" id="A0A1I5QGN3"/>
<dbReference type="Gene3D" id="3.30.460.10">
    <property type="entry name" value="Beta Polymerase, domain 2"/>
    <property type="match status" value="1"/>
</dbReference>
<gene>
    <name evidence="1" type="ORF">G3I59_40060</name>
    <name evidence="2" type="ORF">SAMN05421854_105308</name>
</gene>
<dbReference type="PANTHER" id="PTHR34822:SF1">
    <property type="entry name" value="GRPB FAMILY PROTEIN"/>
    <property type="match status" value="1"/>
</dbReference>
<name>A0A1I5QGN3_9PSEU</name>
<dbReference type="EMBL" id="JAAGNC010000196">
    <property type="protein sequence ID" value="NEC61629.1"/>
    <property type="molecule type" value="Genomic_DNA"/>
</dbReference>
<sequence length="188" mass="21482">MTRQQFSESEIQAAWVGEAPKHSTTITLAEYDPEWPRLYEREAARIRAALGDRVLVLEHVGSTSVPGLAAKPIVDILLEVPDSDDEDAYVPALEAAGYRLVIREPDWEKHRLFKGPDTNINLHVHSPGNGQTERYRLFRDRLRGHPEELALYLAKKRELAAQVWEYVQNYADAKNEVIDEIIERARNA</sequence>
<dbReference type="Proteomes" id="UP000470404">
    <property type="component" value="Unassembled WGS sequence"/>
</dbReference>
<evidence type="ECO:0000313" key="1">
    <source>
        <dbReference type="EMBL" id="NEC61629.1"/>
    </source>
</evidence>
<dbReference type="SUPFAM" id="SSF81301">
    <property type="entry name" value="Nucleotidyltransferase"/>
    <property type="match status" value="1"/>
</dbReference>
<accession>A0A1I5QGN3</accession>
<evidence type="ECO:0000313" key="2">
    <source>
        <dbReference type="EMBL" id="SFP45201.1"/>
    </source>
</evidence>
<organism evidence="2 3">
    <name type="scientific">Amycolatopsis rubida</name>
    <dbReference type="NCBI Taxonomy" id="112413"/>
    <lineage>
        <taxon>Bacteria</taxon>
        <taxon>Bacillati</taxon>
        <taxon>Actinomycetota</taxon>
        <taxon>Actinomycetes</taxon>
        <taxon>Pseudonocardiales</taxon>
        <taxon>Pseudonocardiaceae</taxon>
        <taxon>Amycolatopsis</taxon>
    </lineage>
</organism>
<dbReference type="InterPro" id="IPR007344">
    <property type="entry name" value="GrpB/CoaE"/>
</dbReference>
<dbReference type="PANTHER" id="PTHR34822">
    <property type="entry name" value="GRPB DOMAIN PROTEIN (AFU_ORTHOLOGUE AFUA_1G01530)"/>
    <property type="match status" value="1"/>
</dbReference>
<dbReference type="Proteomes" id="UP000199137">
    <property type="component" value="Unassembled WGS sequence"/>
</dbReference>
<evidence type="ECO:0000313" key="3">
    <source>
        <dbReference type="Proteomes" id="UP000199137"/>
    </source>
</evidence>
<reference evidence="2 3" key="1">
    <citation type="submission" date="2016-10" db="EMBL/GenBank/DDBJ databases">
        <authorList>
            <person name="de Groot N.N."/>
        </authorList>
    </citation>
    <scope>NUCLEOTIDE SEQUENCE [LARGE SCALE GENOMIC DNA]</scope>
    <source>
        <strain evidence="2 3">DSM 44637</strain>
    </source>
</reference>
<keyword evidence="2" id="KW-0808">Transferase</keyword>
<keyword evidence="4" id="KW-1185">Reference proteome</keyword>